<reference evidence="4 5" key="1">
    <citation type="submission" date="2016-10" db="EMBL/GenBank/DDBJ databases">
        <authorList>
            <person name="de Groot N.N."/>
        </authorList>
    </citation>
    <scope>NUCLEOTIDE SEQUENCE [LARGE SCALE GENOMIC DNA]</scope>
    <source>
        <strain evidence="4 5">DSM 23126</strain>
    </source>
</reference>
<dbReference type="GO" id="GO:0003700">
    <property type="term" value="F:DNA-binding transcription factor activity"/>
    <property type="evidence" value="ECO:0007669"/>
    <property type="project" value="TreeGrafter"/>
</dbReference>
<proteinExistence type="predicted"/>
<dbReference type="InterPro" id="IPR036388">
    <property type="entry name" value="WH-like_DNA-bd_sf"/>
</dbReference>
<dbReference type="EMBL" id="FNNC01000004">
    <property type="protein sequence ID" value="SDW67208.1"/>
    <property type="molecule type" value="Genomic_DNA"/>
</dbReference>
<keyword evidence="5" id="KW-1185">Reference proteome</keyword>
<dbReference type="InterPro" id="IPR036390">
    <property type="entry name" value="WH_DNA-bd_sf"/>
</dbReference>
<gene>
    <name evidence="4" type="ORF">SAMN05421781_2068</name>
</gene>
<dbReference type="PANTHER" id="PTHR33221">
    <property type="entry name" value="WINGED HELIX-TURN-HELIX TRANSCRIPTIONAL REGULATOR, RRF2 FAMILY"/>
    <property type="match status" value="1"/>
</dbReference>
<dbReference type="InterPro" id="IPR000944">
    <property type="entry name" value="Tscrpt_reg_Rrf2"/>
</dbReference>
<dbReference type="Proteomes" id="UP000199488">
    <property type="component" value="Unassembled WGS sequence"/>
</dbReference>
<dbReference type="STRING" id="1122204.SAMN05421781_2068"/>
<dbReference type="OrthoDB" id="9795923at2"/>
<dbReference type="Gene3D" id="1.10.10.10">
    <property type="entry name" value="Winged helix-like DNA-binding domain superfamily/Winged helix DNA-binding domain"/>
    <property type="match status" value="1"/>
</dbReference>
<dbReference type="PROSITE" id="PS01332">
    <property type="entry name" value="HTH_RRF2_1"/>
    <property type="match status" value="1"/>
</dbReference>
<evidence type="ECO:0000313" key="5">
    <source>
        <dbReference type="Proteomes" id="UP000199488"/>
    </source>
</evidence>
<name>A0A1H2VFY1_9BACI</name>
<dbReference type="AlphaFoldDB" id="A0A1H2VFY1"/>
<evidence type="ECO:0000313" key="4">
    <source>
        <dbReference type="EMBL" id="SDW67208.1"/>
    </source>
</evidence>
<dbReference type="PANTHER" id="PTHR33221:SF4">
    <property type="entry name" value="HTH-TYPE TRANSCRIPTIONAL REPRESSOR NSRR"/>
    <property type="match status" value="1"/>
</dbReference>
<comment type="cofactor">
    <cofactor evidence="2">
        <name>[2Fe-2S] cluster</name>
        <dbReference type="ChEBI" id="CHEBI:190135"/>
    </cofactor>
</comment>
<dbReference type="SUPFAM" id="SSF46785">
    <property type="entry name" value="Winged helix' DNA-binding domain"/>
    <property type="match status" value="1"/>
</dbReference>
<keyword evidence="1" id="KW-0238">DNA-binding</keyword>
<dbReference type="InterPro" id="IPR030489">
    <property type="entry name" value="TR_Rrf2-type_CS"/>
</dbReference>
<dbReference type="NCBIfam" id="TIGR00738">
    <property type="entry name" value="rrf2_super"/>
    <property type="match status" value="1"/>
</dbReference>
<dbReference type="GO" id="GO:0003677">
    <property type="term" value="F:DNA binding"/>
    <property type="evidence" value="ECO:0007669"/>
    <property type="project" value="UniProtKB-KW"/>
</dbReference>
<sequence>MQLTTYTDYALRMVMYLAAHDEDESLHSIKQISTAYSISYNHLTKVGHELSKLGVIHTVKGRNGGIRLAKEPEEINIGWLVRQTEDNLTLVECFDPESNQCILAGRCRLQGVLGEALKAYLSVLDKYTVKDITANKEMLHGLFAASTAKNQPPISFS</sequence>
<evidence type="ECO:0000256" key="3">
    <source>
        <dbReference type="ARBA" id="ARBA00040173"/>
    </source>
</evidence>
<dbReference type="Pfam" id="PF02082">
    <property type="entry name" value="Rrf2"/>
    <property type="match status" value="1"/>
</dbReference>
<evidence type="ECO:0000256" key="2">
    <source>
        <dbReference type="ARBA" id="ARBA00034078"/>
    </source>
</evidence>
<organism evidence="4 5">
    <name type="scientific">Marinococcus luteus</name>
    <dbReference type="NCBI Taxonomy" id="1122204"/>
    <lineage>
        <taxon>Bacteria</taxon>
        <taxon>Bacillati</taxon>
        <taxon>Bacillota</taxon>
        <taxon>Bacilli</taxon>
        <taxon>Bacillales</taxon>
        <taxon>Bacillaceae</taxon>
        <taxon>Marinococcus</taxon>
    </lineage>
</organism>
<dbReference type="PROSITE" id="PS51197">
    <property type="entry name" value="HTH_RRF2_2"/>
    <property type="match status" value="1"/>
</dbReference>
<dbReference type="GO" id="GO:0005829">
    <property type="term" value="C:cytosol"/>
    <property type="evidence" value="ECO:0007669"/>
    <property type="project" value="TreeGrafter"/>
</dbReference>
<accession>A0A1H2VFY1</accession>
<protein>
    <recommendedName>
        <fullName evidence="3">HTH-type transcriptional regulator NsrR</fullName>
    </recommendedName>
</protein>
<dbReference type="RefSeq" id="WP_091614629.1">
    <property type="nucleotide sequence ID" value="NZ_FNNC01000004.1"/>
</dbReference>
<evidence type="ECO:0000256" key="1">
    <source>
        <dbReference type="ARBA" id="ARBA00023125"/>
    </source>
</evidence>